<feature type="binding site" evidence="17">
    <location>
        <begin position="213"/>
        <end position="214"/>
    </location>
    <ligand>
        <name>S-adenosyl-L-methionine</name>
        <dbReference type="ChEBI" id="CHEBI:59789"/>
    </ligand>
</feature>
<dbReference type="HAMAP" id="MF_03216">
    <property type="entry name" value="PLMT"/>
    <property type="match status" value="1"/>
</dbReference>
<evidence type="ECO:0000256" key="4">
    <source>
        <dbReference type="ARBA" id="ARBA00022603"/>
    </source>
</evidence>
<keyword evidence="5 17" id="KW-0808">Transferase</keyword>
<feature type="topological domain" description="Lumenal" evidence="17">
    <location>
        <begin position="67"/>
        <end position="78"/>
    </location>
</feature>
<dbReference type="FunFam" id="1.20.120.1630:FF:000005">
    <property type="entry name" value="Phosphatidylethanolamine N-methyltransferase"/>
    <property type="match status" value="1"/>
</dbReference>
<evidence type="ECO:0000256" key="6">
    <source>
        <dbReference type="ARBA" id="ARBA00022691"/>
    </source>
</evidence>
<comment type="catalytic activity">
    <reaction evidence="16 17">
        <text>a 1,2-diacyl-sn-glycero-3-phospho-N-methylethanolamine + S-adenosyl-L-methionine = a 1,2-diacyl-sn-glycero-3-phospho-N,N-dimethylethanolamine + S-adenosyl-L-homocysteine + H(+)</text>
        <dbReference type="Rhea" id="RHEA:32735"/>
        <dbReference type="ChEBI" id="CHEBI:15378"/>
        <dbReference type="ChEBI" id="CHEBI:57856"/>
        <dbReference type="ChEBI" id="CHEBI:59789"/>
        <dbReference type="ChEBI" id="CHEBI:64572"/>
        <dbReference type="ChEBI" id="CHEBI:64573"/>
        <dbReference type="EC" id="2.1.1.71"/>
    </reaction>
</comment>
<dbReference type="EC" id="2.1.1.71" evidence="17"/>
<dbReference type="PANTHER" id="PTHR15458:SF5">
    <property type="entry name" value="PHOSPHATIDYLETHANOLAMINE N-METHYLTRANSFERASE"/>
    <property type="match status" value="1"/>
</dbReference>
<dbReference type="EMBL" id="JAKWFO010000016">
    <property type="protein sequence ID" value="KAI9631820.1"/>
    <property type="molecule type" value="Genomic_DNA"/>
</dbReference>
<evidence type="ECO:0000256" key="14">
    <source>
        <dbReference type="ARBA" id="ARBA00023264"/>
    </source>
</evidence>
<dbReference type="GO" id="GO:0031966">
    <property type="term" value="C:mitochondrial membrane"/>
    <property type="evidence" value="ECO:0007669"/>
    <property type="project" value="UniProtKB-SubCell"/>
</dbReference>
<comment type="pathway">
    <text evidence="2">Lipid metabolism.</text>
</comment>
<keyword evidence="3 17" id="KW-0444">Lipid biosynthesis</keyword>
<evidence type="ECO:0000256" key="18">
    <source>
        <dbReference type="SAM" id="MobiDB-lite"/>
    </source>
</evidence>
<keyword evidence="12 17" id="KW-0472">Membrane</keyword>
<evidence type="ECO:0000256" key="7">
    <source>
        <dbReference type="ARBA" id="ARBA00022692"/>
    </source>
</evidence>
<evidence type="ECO:0000256" key="9">
    <source>
        <dbReference type="ARBA" id="ARBA00022989"/>
    </source>
</evidence>
<keyword evidence="7 17" id="KW-0812">Transmembrane</keyword>
<comment type="function">
    <text evidence="17">Catalyzes the second two steps of the methylation pathway of phosphatidylcholine biosynthesis, the SAM-dependent methylation of phosphatidylmonomethylethanolamine (PMME) to phosphatidyldimethylethanolamine (PDME) and of PDME to phosphatidylcholine (PC).</text>
</comment>
<dbReference type="Pfam" id="PF04191">
    <property type="entry name" value="PEMT"/>
    <property type="match status" value="1"/>
</dbReference>
<accession>A0AA38H126</accession>
<feature type="topological domain" description="Lumenal" evidence="17">
    <location>
        <begin position="148"/>
        <end position="190"/>
    </location>
</feature>
<dbReference type="GO" id="GO:0032259">
    <property type="term" value="P:methylation"/>
    <property type="evidence" value="ECO:0007669"/>
    <property type="project" value="UniProtKB-KW"/>
</dbReference>
<feature type="topological domain" description="Lumenal" evidence="17">
    <location>
        <begin position="1"/>
        <end position="45"/>
    </location>
</feature>
<keyword evidence="21" id="KW-1185">Reference proteome</keyword>
<dbReference type="GeneID" id="77725582"/>
<evidence type="ECO:0000256" key="2">
    <source>
        <dbReference type="ARBA" id="ARBA00005189"/>
    </source>
</evidence>
<dbReference type="AlphaFoldDB" id="A0AA38H126"/>
<sequence length="309" mass="33307">MDALAKHLPLEKLPSWVPVHHLSQPHVYNYLQAGQGVGKWVDWSQGSLWAAVGMVLFNPIFWNVVARNEYRNKSMTKIFQSPYYGCYVLAVSIFSLGIIRDLMYERALRLQPAHPALSHPLVQSLAYALIALGQLFVITSIYALGVTGTYLGDYFGILMKSRVTGFPFNVLNDPMYVGSTLAFVGGALLYKSPAGLGISGLVWAVYAVALKYEGPFTDKIYSAAASKKNDDAPTGSGSSSGSGSGSTPAKTPSPDADALAGEDKQTQPLPSQTPRARRIRKESGEKGVGSPARMTRSRSRGVGLGDETD</sequence>
<comment type="subcellular location">
    <subcellularLocation>
        <location evidence="17">Endoplasmic reticulum membrane</location>
        <topology evidence="17">Multi-pass membrane protein</topology>
    </subcellularLocation>
    <subcellularLocation>
        <location evidence="17">Mitochondrion membrane</location>
        <topology evidence="17">Multi-pass membrane protein</topology>
    </subcellularLocation>
</comment>
<evidence type="ECO:0000256" key="8">
    <source>
        <dbReference type="ARBA" id="ARBA00022824"/>
    </source>
</evidence>
<evidence type="ECO:0000256" key="13">
    <source>
        <dbReference type="ARBA" id="ARBA00023209"/>
    </source>
</evidence>
<keyword evidence="8 17" id="KW-0256">Endoplasmic reticulum</keyword>
<evidence type="ECO:0000256" key="5">
    <source>
        <dbReference type="ARBA" id="ARBA00022679"/>
    </source>
</evidence>
<dbReference type="GO" id="GO:0006656">
    <property type="term" value="P:phosphatidylcholine biosynthetic process"/>
    <property type="evidence" value="ECO:0007669"/>
    <property type="project" value="UniProtKB-UniRule"/>
</dbReference>
<organism evidence="20 21">
    <name type="scientific">Dioszegia hungarica</name>
    <dbReference type="NCBI Taxonomy" id="4972"/>
    <lineage>
        <taxon>Eukaryota</taxon>
        <taxon>Fungi</taxon>
        <taxon>Dikarya</taxon>
        <taxon>Basidiomycota</taxon>
        <taxon>Agaricomycotina</taxon>
        <taxon>Tremellomycetes</taxon>
        <taxon>Tremellales</taxon>
        <taxon>Bulleribasidiaceae</taxon>
        <taxon>Dioszegia</taxon>
    </lineage>
</organism>
<comment type="caution">
    <text evidence="20">The sequence shown here is derived from an EMBL/GenBank/DDBJ whole genome shotgun (WGS) entry which is preliminary data.</text>
</comment>
<dbReference type="InterPro" id="IPR024960">
    <property type="entry name" value="PEMT/MFAP"/>
</dbReference>
<keyword evidence="6 17" id="KW-0949">S-adenosyl-L-methionine</keyword>
<evidence type="ECO:0000256" key="10">
    <source>
        <dbReference type="ARBA" id="ARBA00023098"/>
    </source>
</evidence>
<keyword evidence="13 17" id="KW-0594">Phospholipid biosynthesis</keyword>
<reference evidence="20" key="1">
    <citation type="journal article" date="2022" name="G3 (Bethesda)">
        <title>High quality genome of the basidiomycete yeast Dioszegia hungarica PDD-24b-2 isolated from cloud water.</title>
        <authorList>
            <person name="Jarrige D."/>
            <person name="Haridas S."/>
            <person name="Bleykasten-Grosshans C."/>
            <person name="Joly M."/>
            <person name="Nadalig T."/>
            <person name="Sancelme M."/>
            <person name="Vuilleumier S."/>
            <person name="Grigoriev I.V."/>
            <person name="Amato P."/>
            <person name="Bringel F."/>
        </authorList>
    </citation>
    <scope>NUCLEOTIDE SEQUENCE</scope>
    <source>
        <strain evidence="20">PDD-24b-2</strain>
    </source>
</reference>
<evidence type="ECO:0000256" key="17">
    <source>
        <dbReference type="HAMAP-Rule" id="MF_03216"/>
    </source>
</evidence>
<evidence type="ECO:0000256" key="1">
    <source>
        <dbReference type="ARBA" id="ARBA00004969"/>
    </source>
</evidence>
<keyword evidence="10 17" id="KW-0443">Lipid metabolism</keyword>
<feature type="transmembrane region" description="Helical" evidence="19">
    <location>
        <begin position="46"/>
        <end position="65"/>
    </location>
</feature>
<feature type="topological domain" description="Cytoplasmic" evidence="17">
    <location>
        <begin position="212"/>
        <end position="309"/>
    </location>
</feature>
<gene>
    <name evidence="20" type="ORF">MKK02DRAFT_21231</name>
</gene>
<name>A0AA38H126_9TREE</name>
<evidence type="ECO:0000256" key="19">
    <source>
        <dbReference type="SAM" id="Phobius"/>
    </source>
</evidence>
<keyword evidence="11 17" id="KW-0496">Mitochondrion</keyword>
<dbReference type="GO" id="GO:0005789">
    <property type="term" value="C:endoplasmic reticulum membrane"/>
    <property type="evidence" value="ECO:0007669"/>
    <property type="project" value="UniProtKB-SubCell"/>
</dbReference>
<protein>
    <recommendedName>
        <fullName evidence="17">Phosphatidyl-N-methylethanolamine N-methyltransferase</fullName>
        <ecNumber evidence="17">2.1.1.71</ecNumber>
    </recommendedName>
    <alternativeName>
        <fullName evidence="17">Phospholipid methyltransferase</fullName>
        <shortName evidence="17">PLMT</shortName>
    </alternativeName>
</protein>
<evidence type="ECO:0000313" key="20">
    <source>
        <dbReference type="EMBL" id="KAI9631820.1"/>
    </source>
</evidence>
<dbReference type="PANTHER" id="PTHR15458">
    <property type="entry name" value="PHOSPHATIDYLETHANOLAMINE N-METHYLTRANSFERASE"/>
    <property type="match status" value="1"/>
</dbReference>
<keyword evidence="14 17" id="KW-1208">Phospholipid metabolism</keyword>
<feature type="intramembrane region" description="Helical" evidence="17">
    <location>
        <begin position="46"/>
        <end position="66"/>
    </location>
</feature>
<evidence type="ECO:0000256" key="16">
    <source>
        <dbReference type="ARBA" id="ARBA00052459"/>
    </source>
</evidence>
<proteinExistence type="inferred from homology"/>
<evidence type="ECO:0000313" key="21">
    <source>
        <dbReference type="Proteomes" id="UP001164286"/>
    </source>
</evidence>
<dbReference type="Gene3D" id="1.20.120.1630">
    <property type="match status" value="1"/>
</dbReference>
<keyword evidence="4 17" id="KW-0489">Methyltransferase</keyword>
<evidence type="ECO:0000256" key="3">
    <source>
        <dbReference type="ARBA" id="ARBA00022516"/>
    </source>
</evidence>
<feature type="topological domain" description="Cytoplasmic" evidence="17">
    <location>
        <begin position="100"/>
        <end position="126"/>
    </location>
</feature>
<evidence type="ECO:0000256" key="11">
    <source>
        <dbReference type="ARBA" id="ARBA00023128"/>
    </source>
</evidence>
<dbReference type="RefSeq" id="XP_052941597.1">
    <property type="nucleotide sequence ID" value="XM_053086381.1"/>
</dbReference>
<evidence type="ECO:0000256" key="15">
    <source>
        <dbReference type="ARBA" id="ARBA00051252"/>
    </source>
</evidence>
<dbReference type="PROSITE" id="PS51599">
    <property type="entry name" value="SAM_PEMT_PEM2"/>
    <property type="match status" value="1"/>
</dbReference>
<dbReference type="Proteomes" id="UP001164286">
    <property type="component" value="Unassembled WGS sequence"/>
</dbReference>
<dbReference type="GO" id="GO:0000773">
    <property type="term" value="F:phosphatidyl-N-methylethanolamine N-methyltransferase activity"/>
    <property type="evidence" value="ECO:0007669"/>
    <property type="project" value="UniProtKB-UniRule"/>
</dbReference>
<feature type="binding site" evidence="17">
    <location>
        <begin position="131"/>
        <end position="133"/>
    </location>
    <ligand>
        <name>S-adenosyl-L-methionine</name>
        <dbReference type="ChEBI" id="CHEBI:59789"/>
    </ligand>
</feature>
<comment type="similarity">
    <text evidence="17">Belongs to the class VI-like SAM-binding methyltransferase superfamily. PEMT/PEM2 methyltransferase family.</text>
</comment>
<dbReference type="InterPro" id="IPR007318">
    <property type="entry name" value="Phopholipid_MeTrfase"/>
</dbReference>
<feature type="region of interest" description="Disordered" evidence="18">
    <location>
        <begin position="227"/>
        <end position="309"/>
    </location>
</feature>
<comment type="catalytic activity">
    <reaction evidence="15">
        <text>a 1,2-diacyl-sn-glycero-3-phospho-N,N-dimethylethanolamine + S-adenosyl-L-methionine = a 1,2-diacyl-sn-glycero-3-phosphocholine + S-adenosyl-L-homocysteine + H(+)</text>
        <dbReference type="Rhea" id="RHEA:32739"/>
        <dbReference type="ChEBI" id="CHEBI:15378"/>
        <dbReference type="ChEBI" id="CHEBI:57643"/>
        <dbReference type="ChEBI" id="CHEBI:57856"/>
        <dbReference type="ChEBI" id="CHEBI:59789"/>
        <dbReference type="ChEBI" id="CHEBI:64572"/>
        <dbReference type="EC" id="2.1.1.71"/>
    </reaction>
</comment>
<comment type="pathway">
    <text evidence="1 17">Phospholipid metabolism; phosphatidylcholine biosynthesis.</text>
</comment>
<feature type="transmembrane region" description="Helical" evidence="19">
    <location>
        <begin position="86"/>
        <end position="104"/>
    </location>
</feature>
<keyword evidence="9 17" id="KW-1133">Transmembrane helix</keyword>
<feature type="transmembrane region" description="Helical" evidence="19">
    <location>
        <begin position="124"/>
        <end position="152"/>
    </location>
</feature>
<evidence type="ECO:0000256" key="12">
    <source>
        <dbReference type="ARBA" id="ARBA00023136"/>
    </source>
</evidence>